<dbReference type="AlphaFoldDB" id="A0A5Q0BRG6"/>
<dbReference type="Pfam" id="PF04185">
    <property type="entry name" value="Phosphoesterase"/>
    <property type="match status" value="1"/>
</dbReference>
<dbReference type="InterPro" id="IPR007312">
    <property type="entry name" value="Phosphoesterase"/>
</dbReference>
<accession>A0A5Q0BRG6</accession>
<dbReference type="PANTHER" id="PTHR31956">
    <property type="entry name" value="NON-SPECIFIC PHOSPHOLIPASE C4-RELATED"/>
    <property type="match status" value="1"/>
</dbReference>
<proteinExistence type="predicted"/>
<dbReference type="GO" id="GO:0042578">
    <property type="term" value="F:phosphoric ester hydrolase activity"/>
    <property type="evidence" value="ECO:0007669"/>
    <property type="project" value="UniProtKB-ARBA"/>
</dbReference>
<organism evidence="3 4">
    <name type="scientific">Candidatus Methylospira mobilis</name>
    <dbReference type="NCBI Taxonomy" id="1808979"/>
    <lineage>
        <taxon>Bacteria</taxon>
        <taxon>Pseudomonadati</taxon>
        <taxon>Pseudomonadota</taxon>
        <taxon>Gammaproteobacteria</taxon>
        <taxon>Methylococcales</taxon>
        <taxon>Methylococcaceae</taxon>
        <taxon>Candidatus Methylospira</taxon>
    </lineage>
</organism>
<gene>
    <name evidence="3" type="ORF">F6R98_17845</name>
</gene>
<keyword evidence="2" id="KW-0732">Signal</keyword>
<name>A0A5Q0BRG6_9GAMM</name>
<feature type="chain" id="PRO_5024851189" evidence="2">
    <location>
        <begin position="23"/>
        <end position="455"/>
    </location>
</feature>
<reference evidence="3 4" key="1">
    <citation type="submission" date="2019-09" db="EMBL/GenBank/DDBJ databases">
        <title>Ecophysiology of the spiral-shaped methanotroph Methylospira mobilis as revealed by the complete genome sequence.</title>
        <authorList>
            <person name="Oshkin I.Y."/>
            <person name="Dedysh S.N."/>
            <person name="Miroshnikov K."/>
            <person name="Danilova O.V."/>
            <person name="Hakobyan A."/>
            <person name="Liesack W."/>
        </authorList>
    </citation>
    <scope>NUCLEOTIDE SEQUENCE [LARGE SCALE GENOMIC DNA]</scope>
    <source>
        <strain evidence="3 4">Shm1</strain>
    </source>
</reference>
<dbReference type="CDD" id="cd16013">
    <property type="entry name" value="AcpA"/>
    <property type="match status" value="1"/>
</dbReference>
<dbReference type="SUPFAM" id="SSF53649">
    <property type="entry name" value="Alkaline phosphatase-like"/>
    <property type="match status" value="1"/>
</dbReference>
<dbReference type="Gene3D" id="3.40.720.10">
    <property type="entry name" value="Alkaline Phosphatase, subunit A"/>
    <property type="match status" value="2"/>
</dbReference>
<dbReference type="KEGG" id="mmob:F6R98_17845"/>
<evidence type="ECO:0000313" key="3">
    <source>
        <dbReference type="EMBL" id="QFY44266.1"/>
    </source>
</evidence>
<evidence type="ECO:0000313" key="4">
    <source>
        <dbReference type="Proteomes" id="UP000325755"/>
    </source>
</evidence>
<keyword evidence="1" id="KW-0378">Hydrolase</keyword>
<dbReference type="Proteomes" id="UP000325755">
    <property type="component" value="Chromosome"/>
</dbReference>
<evidence type="ECO:0000256" key="2">
    <source>
        <dbReference type="SAM" id="SignalP"/>
    </source>
</evidence>
<dbReference type="InParanoid" id="A0A5Q0BRG6"/>
<evidence type="ECO:0000256" key="1">
    <source>
        <dbReference type="ARBA" id="ARBA00022801"/>
    </source>
</evidence>
<dbReference type="OrthoDB" id="9770871at2"/>
<dbReference type="PROSITE" id="PS51257">
    <property type="entry name" value="PROKAR_LIPOPROTEIN"/>
    <property type="match status" value="1"/>
</dbReference>
<sequence>MRKKGGYWLGLLLLCAAFIACKNTPKNINQTSSKTSQIGHIIVIYLENHSFDNLYGQFPGADGIAQAEPARTLQIDAKGKTFGYLPEVGNGHDSPAHVDTRFSNLPNAPFVINDYIPPDQRTPDLTHRFYQHQLQINGGRMNRFADISSAGALAMGYYDARNFPLWQYAQRYTLADHFFQAAYGGSFLNHLWLVCACTPRLDSAPASLRAQIGNAGELLHDGAVTPDGYAVNTLQPANKPHADGVAPEKYLPPLTQPTIGDRLSDKGVDWAWYAGGWNDAQSGRADRLFQFHHQPFVYFQRYAKNTDERKKHLKDEEDFIKSIESGNLPAVSFYKPIGNFNEHPGYADVLSGEQHITQTLKRIESSPLWKDSVVIITYDEYGGFWDHVPPPKGDRWGPGSRVPALIISPFAKRGFIDHTVYDTTSILKLIETRFGLQALGDRDAAANNLLNTLQF</sequence>
<keyword evidence="4" id="KW-1185">Reference proteome</keyword>
<dbReference type="GO" id="GO:0009395">
    <property type="term" value="P:phospholipid catabolic process"/>
    <property type="evidence" value="ECO:0007669"/>
    <property type="project" value="TreeGrafter"/>
</dbReference>
<dbReference type="RefSeq" id="WP_153250234.1">
    <property type="nucleotide sequence ID" value="NZ_CP044205.1"/>
</dbReference>
<dbReference type="InterPro" id="IPR017850">
    <property type="entry name" value="Alkaline_phosphatase_core_sf"/>
</dbReference>
<dbReference type="PANTHER" id="PTHR31956:SF1">
    <property type="entry name" value="NON-SPECIFIC PHOSPHOLIPASE C1"/>
    <property type="match status" value="1"/>
</dbReference>
<dbReference type="EMBL" id="CP044205">
    <property type="protein sequence ID" value="QFY44266.1"/>
    <property type="molecule type" value="Genomic_DNA"/>
</dbReference>
<protein>
    <submittedName>
        <fullName evidence="3">Acid phosphatase</fullName>
    </submittedName>
</protein>
<feature type="signal peptide" evidence="2">
    <location>
        <begin position="1"/>
        <end position="22"/>
    </location>
</feature>